<keyword evidence="2 3" id="KW-0450">Lipoyl</keyword>
<feature type="domain" description="Lipoyl-binding" evidence="5">
    <location>
        <begin position="23"/>
        <end position="105"/>
    </location>
</feature>
<dbReference type="HAMAP" id="MF_00272">
    <property type="entry name" value="GcvH"/>
    <property type="match status" value="1"/>
</dbReference>
<dbReference type="InterPro" id="IPR003016">
    <property type="entry name" value="2-oxoA_DH_lipoyl-BS"/>
</dbReference>
<dbReference type="InterPro" id="IPR011053">
    <property type="entry name" value="Single_hybrid_motif"/>
</dbReference>
<dbReference type="NCBIfam" id="TIGR00527">
    <property type="entry name" value="gcvH"/>
    <property type="match status" value="1"/>
</dbReference>
<keyword evidence="7" id="KW-1185">Reference proteome</keyword>
<dbReference type="Proteomes" id="UP001296776">
    <property type="component" value="Unassembled WGS sequence"/>
</dbReference>
<comment type="cofactor">
    <cofactor evidence="3">
        <name>(R)-lipoate</name>
        <dbReference type="ChEBI" id="CHEBI:83088"/>
    </cofactor>
    <text evidence="3">Binds 1 lipoyl cofactor covalently.</text>
</comment>
<feature type="modified residue" description="N6-lipoyllysine" evidence="3 4">
    <location>
        <position position="64"/>
    </location>
</feature>
<dbReference type="InterPro" id="IPR000089">
    <property type="entry name" value="Biotin_lipoyl"/>
</dbReference>
<evidence type="ECO:0000256" key="1">
    <source>
        <dbReference type="ARBA" id="ARBA00009249"/>
    </source>
</evidence>
<dbReference type="InterPro" id="IPR033753">
    <property type="entry name" value="GCV_H/Fam206"/>
</dbReference>
<organism evidence="6 7">
    <name type="scientific">Halochromatium glycolicum</name>
    <dbReference type="NCBI Taxonomy" id="85075"/>
    <lineage>
        <taxon>Bacteria</taxon>
        <taxon>Pseudomonadati</taxon>
        <taxon>Pseudomonadota</taxon>
        <taxon>Gammaproteobacteria</taxon>
        <taxon>Chromatiales</taxon>
        <taxon>Chromatiaceae</taxon>
        <taxon>Halochromatium</taxon>
    </lineage>
</organism>
<evidence type="ECO:0000313" key="6">
    <source>
        <dbReference type="EMBL" id="MBK1705898.1"/>
    </source>
</evidence>
<dbReference type="RefSeq" id="WP_200347187.1">
    <property type="nucleotide sequence ID" value="NZ_NRSJ01000030.1"/>
</dbReference>
<sequence>MTIPTELKYTESHEWVKDNGDGTVTVGITDHAQDALGDLVFVELPEVGKQLAAKDACAVVESVKAASDIYSPVGGEVTAANEALDGAPETINEDAYGEGWIYQLKLSDPSELDNLLDAGAYEQVLADEG</sequence>
<evidence type="ECO:0000256" key="2">
    <source>
        <dbReference type="ARBA" id="ARBA00022823"/>
    </source>
</evidence>
<evidence type="ECO:0000313" key="7">
    <source>
        <dbReference type="Proteomes" id="UP001296776"/>
    </source>
</evidence>
<evidence type="ECO:0000256" key="4">
    <source>
        <dbReference type="PIRSR" id="PIRSR617453-50"/>
    </source>
</evidence>
<dbReference type="PANTHER" id="PTHR11715:SF3">
    <property type="entry name" value="GLYCINE CLEAVAGE SYSTEM H PROTEIN-RELATED"/>
    <property type="match status" value="1"/>
</dbReference>
<evidence type="ECO:0000256" key="3">
    <source>
        <dbReference type="HAMAP-Rule" id="MF_00272"/>
    </source>
</evidence>
<protein>
    <recommendedName>
        <fullName evidence="3">Glycine cleavage system H protein</fullName>
    </recommendedName>
</protein>
<dbReference type="NCBIfam" id="NF002270">
    <property type="entry name" value="PRK01202.1"/>
    <property type="match status" value="1"/>
</dbReference>
<accession>A0AAJ0U681</accession>
<dbReference type="GO" id="GO:0019464">
    <property type="term" value="P:glycine decarboxylation via glycine cleavage system"/>
    <property type="evidence" value="ECO:0007669"/>
    <property type="project" value="UniProtKB-UniRule"/>
</dbReference>
<dbReference type="PANTHER" id="PTHR11715">
    <property type="entry name" value="GLYCINE CLEAVAGE SYSTEM H PROTEIN"/>
    <property type="match status" value="1"/>
</dbReference>
<comment type="caution">
    <text evidence="6">The sequence shown here is derived from an EMBL/GenBank/DDBJ whole genome shotgun (WGS) entry which is preliminary data.</text>
</comment>
<reference evidence="6" key="2">
    <citation type="journal article" date="2020" name="Microorganisms">
        <title>Osmotic Adaptation and Compatible Solute Biosynthesis of Phototrophic Bacteria as Revealed from Genome Analyses.</title>
        <authorList>
            <person name="Imhoff J.F."/>
            <person name="Rahn T."/>
            <person name="Kunzel S."/>
            <person name="Keller A."/>
            <person name="Neulinger S.C."/>
        </authorList>
    </citation>
    <scope>NUCLEOTIDE SEQUENCE</scope>
    <source>
        <strain evidence="6">DSM 11080</strain>
    </source>
</reference>
<comment type="subunit">
    <text evidence="3">The glycine cleavage system is composed of four proteins: P, T, L and H.</text>
</comment>
<evidence type="ECO:0000259" key="5">
    <source>
        <dbReference type="PROSITE" id="PS50968"/>
    </source>
</evidence>
<dbReference type="GO" id="GO:0005829">
    <property type="term" value="C:cytosol"/>
    <property type="evidence" value="ECO:0007669"/>
    <property type="project" value="TreeGrafter"/>
</dbReference>
<gene>
    <name evidence="3 6" type="primary">gcvH</name>
    <name evidence="6" type="ORF">CKO40_15385</name>
</gene>
<dbReference type="AlphaFoldDB" id="A0AAJ0U681"/>
<dbReference type="GO" id="GO:0005960">
    <property type="term" value="C:glycine cleavage complex"/>
    <property type="evidence" value="ECO:0007669"/>
    <property type="project" value="InterPro"/>
</dbReference>
<proteinExistence type="inferred from homology"/>
<dbReference type="Pfam" id="PF01597">
    <property type="entry name" value="GCV_H"/>
    <property type="match status" value="1"/>
</dbReference>
<dbReference type="InterPro" id="IPR017453">
    <property type="entry name" value="GCV_H_sub"/>
</dbReference>
<dbReference type="Gene3D" id="2.40.50.100">
    <property type="match status" value="1"/>
</dbReference>
<comment type="similarity">
    <text evidence="1 3">Belongs to the GcvH family.</text>
</comment>
<name>A0AAJ0U681_9GAMM</name>
<reference evidence="6" key="1">
    <citation type="submission" date="2017-08" db="EMBL/GenBank/DDBJ databases">
        <authorList>
            <person name="Imhoff J.F."/>
            <person name="Rahn T."/>
            <person name="Kuenzel S."/>
            <person name="Neulinger S.C."/>
        </authorList>
    </citation>
    <scope>NUCLEOTIDE SEQUENCE</scope>
    <source>
        <strain evidence="6">DSM 11080</strain>
    </source>
</reference>
<dbReference type="CDD" id="cd06848">
    <property type="entry name" value="GCS_H"/>
    <property type="match status" value="1"/>
</dbReference>
<dbReference type="GO" id="GO:0009249">
    <property type="term" value="P:protein lipoylation"/>
    <property type="evidence" value="ECO:0007669"/>
    <property type="project" value="TreeGrafter"/>
</dbReference>
<dbReference type="PROSITE" id="PS50968">
    <property type="entry name" value="BIOTINYL_LIPOYL"/>
    <property type="match status" value="1"/>
</dbReference>
<dbReference type="PROSITE" id="PS00189">
    <property type="entry name" value="LIPOYL"/>
    <property type="match status" value="1"/>
</dbReference>
<dbReference type="EMBL" id="NRSJ01000030">
    <property type="protein sequence ID" value="MBK1705898.1"/>
    <property type="molecule type" value="Genomic_DNA"/>
</dbReference>
<dbReference type="InterPro" id="IPR002930">
    <property type="entry name" value="GCV_H"/>
</dbReference>
<comment type="function">
    <text evidence="3">The glycine cleavage system catalyzes the degradation of glycine. The H protein shuttles the methylamine group of glycine from the P protein to the T protein.</text>
</comment>
<dbReference type="SUPFAM" id="SSF51230">
    <property type="entry name" value="Single hybrid motif"/>
    <property type="match status" value="1"/>
</dbReference>